<evidence type="ECO:0000313" key="15">
    <source>
        <dbReference type="Proteomes" id="UP000009022"/>
    </source>
</evidence>
<evidence type="ECO:0000256" key="11">
    <source>
        <dbReference type="ARBA" id="ARBA00044632"/>
    </source>
</evidence>
<evidence type="ECO:0000256" key="12">
    <source>
        <dbReference type="ARBA" id="ARBA00073127"/>
    </source>
</evidence>
<dbReference type="Pfam" id="PF00730">
    <property type="entry name" value="HhH-GPD"/>
    <property type="match status" value="1"/>
</dbReference>
<dbReference type="PhylomeDB" id="B3RRH5"/>
<reference evidence="14 15" key="1">
    <citation type="journal article" date="2008" name="Nature">
        <title>The Trichoplax genome and the nature of placozoans.</title>
        <authorList>
            <person name="Srivastava M."/>
            <person name="Begovic E."/>
            <person name="Chapman J."/>
            <person name="Putnam N.H."/>
            <person name="Hellsten U."/>
            <person name="Kawashima T."/>
            <person name="Kuo A."/>
            <person name="Mitros T."/>
            <person name="Salamov A."/>
            <person name="Carpenter M.L."/>
            <person name="Signorovitch A.Y."/>
            <person name="Moreno M.A."/>
            <person name="Kamm K."/>
            <person name="Grimwood J."/>
            <person name="Schmutz J."/>
            <person name="Shapiro H."/>
            <person name="Grigoriev I.V."/>
            <person name="Buss L.W."/>
            <person name="Schierwater B."/>
            <person name="Dellaporta S.L."/>
            <person name="Rokhsar D.S."/>
        </authorList>
    </citation>
    <scope>NUCLEOTIDE SEQUENCE [LARGE SCALE GENOMIC DNA]</scope>
    <source>
        <strain evidence="14 15">Grell-BS-1999</strain>
    </source>
</reference>
<evidence type="ECO:0000256" key="4">
    <source>
        <dbReference type="ARBA" id="ARBA00022763"/>
    </source>
</evidence>
<dbReference type="KEGG" id="tad:TRIADDRAFT_5178"/>
<dbReference type="EMBL" id="DS985243">
    <property type="protein sequence ID" value="EDV26877.1"/>
    <property type="molecule type" value="Genomic_DNA"/>
</dbReference>
<evidence type="ECO:0000256" key="6">
    <source>
        <dbReference type="ARBA" id="ARBA00023204"/>
    </source>
</evidence>
<comment type="subcellular location">
    <subcellularLocation>
        <location evidence="1">Nucleus</location>
    </subcellularLocation>
</comment>
<dbReference type="GeneID" id="6751557"/>
<accession>B3RRH5</accession>
<evidence type="ECO:0000256" key="8">
    <source>
        <dbReference type="ARBA" id="ARBA00023242"/>
    </source>
</evidence>
<dbReference type="SMART" id="SM00478">
    <property type="entry name" value="ENDO3c"/>
    <property type="match status" value="1"/>
</dbReference>
<dbReference type="GO" id="GO:0006289">
    <property type="term" value="P:nucleotide-excision repair"/>
    <property type="evidence" value="ECO:0007669"/>
    <property type="project" value="InterPro"/>
</dbReference>
<dbReference type="STRING" id="10228.B3RRH5"/>
<keyword evidence="4" id="KW-0227">DNA damage</keyword>
<dbReference type="RefSeq" id="XP_002110873.1">
    <property type="nucleotide sequence ID" value="XM_002110837.1"/>
</dbReference>
<protein>
    <recommendedName>
        <fullName evidence="12">N-glycosylase/DNA lyase</fullName>
        <ecNumber evidence="3">4.2.99.18</ecNumber>
    </recommendedName>
</protein>
<dbReference type="FunFam" id="1.10.340.30:FF:000041">
    <property type="entry name" value="N-glycosylase/DNA lyase"/>
    <property type="match status" value="1"/>
</dbReference>
<feature type="non-terminal residue" evidence="14">
    <location>
        <position position="1"/>
    </location>
</feature>
<dbReference type="Gene3D" id="1.10.1670.10">
    <property type="entry name" value="Helix-hairpin-Helix base-excision DNA repair enzymes (C-terminal)"/>
    <property type="match status" value="1"/>
</dbReference>
<dbReference type="eggNOG" id="KOG2875">
    <property type="taxonomic scope" value="Eukaryota"/>
</dbReference>
<dbReference type="AlphaFoldDB" id="B3RRH5"/>
<dbReference type="Proteomes" id="UP000009022">
    <property type="component" value="Unassembled WGS sequence"/>
</dbReference>
<keyword evidence="8" id="KW-0539">Nucleus</keyword>
<dbReference type="GO" id="GO:0140078">
    <property type="term" value="F:class I DNA-(apurinic or apyrimidinic site) endonuclease activity"/>
    <property type="evidence" value="ECO:0007669"/>
    <property type="project" value="UniProtKB-EC"/>
</dbReference>
<evidence type="ECO:0000256" key="9">
    <source>
        <dbReference type="ARBA" id="ARBA00023268"/>
    </source>
</evidence>
<dbReference type="HOGENOM" id="CLU_027543_3_2_1"/>
<dbReference type="GO" id="GO:0006285">
    <property type="term" value="P:base-excision repair, AP site formation"/>
    <property type="evidence" value="ECO:0000318"/>
    <property type="project" value="GO_Central"/>
</dbReference>
<organism evidence="14 15">
    <name type="scientific">Trichoplax adhaerens</name>
    <name type="common">Trichoplax reptans</name>
    <dbReference type="NCBI Taxonomy" id="10228"/>
    <lineage>
        <taxon>Eukaryota</taxon>
        <taxon>Metazoa</taxon>
        <taxon>Placozoa</taxon>
        <taxon>Uniplacotomia</taxon>
        <taxon>Trichoplacea</taxon>
        <taxon>Trichoplacidae</taxon>
        <taxon>Trichoplax</taxon>
    </lineage>
</organism>
<dbReference type="Gene3D" id="1.10.340.30">
    <property type="entry name" value="Hypothetical protein, domain 2"/>
    <property type="match status" value="1"/>
</dbReference>
<keyword evidence="9" id="KW-0511">Multifunctional enzyme</keyword>
<evidence type="ECO:0000259" key="13">
    <source>
        <dbReference type="SMART" id="SM00478"/>
    </source>
</evidence>
<gene>
    <name evidence="14" type="ORF">TRIADDRAFT_5178</name>
</gene>
<dbReference type="EC" id="4.2.99.18" evidence="3"/>
<keyword evidence="6" id="KW-0234">DNA repair</keyword>
<dbReference type="FunCoup" id="B3RRH5">
    <property type="interactions" value="1749"/>
</dbReference>
<dbReference type="SUPFAM" id="SSF55945">
    <property type="entry name" value="TATA-box binding protein-like"/>
    <property type="match status" value="1"/>
</dbReference>
<dbReference type="InParanoid" id="B3RRH5"/>
<dbReference type="PANTHER" id="PTHR10242">
    <property type="entry name" value="8-OXOGUANINE DNA GLYCOSYLASE"/>
    <property type="match status" value="1"/>
</dbReference>
<proteinExistence type="inferred from homology"/>
<dbReference type="PANTHER" id="PTHR10242:SF2">
    <property type="entry name" value="N-GLYCOSYLASE_DNA LYASE"/>
    <property type="match status" value="1"/>
</dbReference>
<dbReference type="OMA" id="GYAQEYL"/>
<comment type="catalytic activity">
    <reaction evidence="11">
        <text>2'-deoxyribonucleotide-(2'-deoxyribose 5'-phosphate)-2'-deoxyribonucleotide-DNA = a 3'-end 2'-deoxyribonucleotide-(2,3-dehydro-2,3-deoxyribose 5'-phosphate)-DNA + a 5'-end 5'-phospho-2'-deoxyribonucleoside-DNA + H(+)</text>
        <dbReference type="Rhea" id="RHEA:66592"/>
        <dbReference type="Rhea" id="RHEA-COMP:13180"/>
        <dbReference type="Rhea" id="RHEA-COMP:16897"/>
        <dbReference type="Rhea" id="RHEA-COMP:17067"/>
        <dbReference type="ChEBI" id="CHEBI:15378"/>
        <dbReference type="ChEBI" id="CHEBI:136412"/>
        <dbReference type="ChEBI" id="CHEBI:157695"/>
        <dbReference type="ChEBI" id="CHEBI:167181"/>
        <dbReference type="EC" id="4.2.99.18"/>
    </reaction>
</comment>
<comment type="similarity">
    <text evidence="2">Belongs to the type-1 OGG1 family.</text>
</comment>
<evidence type="ECO:0000256" key="5">
    <source>
        <dbReference type="ARBA" id="ARBA00022801"/>
    </source>
</evidence>
<dbReference type="OrthoDB" id="238681at2759"/>
<keyword evidence="5" id="KW-0378">Hydrolase</keyword>
<keyword evidence="10" id="KW-0326">Glycosidase</keyword>
<dbReference type="InterPro" id="IPR052054">
    <property type="entry name" value="Oxidative_DNA_repair_enzyme"/>
</dbReference>
<evidence type="ECO:0000313" key="14">
    <source>
        <dbReference type="EMBL" id="EDV26877.1"/>
    </source>
</evidence>
<evidence type="ECO:0000256" key="7">
    <source>
        <dbReference type="ARBA" id="ARBA00023239"/>
    </source>
</evidence>
<evidence type="ECO:0000256" key="3">
    <source>
        <dbReference type="ARBA" id="ARBA00012720"/>
    </source>
</evidence>
<sequence length="308" mass="35514">KTWRVIKLPRGELNLSKTLQSGQQFTWRKIARENETATVDGDTQASWRGVIAEMVWTLKQDRNDENLLYMIHGPWKDTKSQYQTFDSIIKDYFQLDVNLRQLYAEWSKADSNFAKVATSMTGIRILRQDPVENLFSFICSSNNNISRITGMVGNLCKRYGRKLLNVDGIDYYQFPEIAALAQHDAEKVMRDMGFGYRAKYINESAKILNKKGVAWLYSLRQTPYKECQQQLRQLYGVGAKVADCICLMSLDKPSVVPVDTHVFQISSRYYIPGLRKQKSLTGKAYTEISEYFLKLYGPYAGWAHSVIM</sequence>
<evidence type="ECO:0000256" key="10">
    <source>
        <dbReference type="ARBA" id="ARBA00023295"/>
    </source>
</evidence>
<dbReference type="GO" id="GO:0005634">
    <property type="term" value="C:nucleus"/>
    <property type="evidence" value="ECO:0000318"/>
    <property type="project" value="GO_Central"/>
</dbReference>
<dbReference type="InterPro" id="IPR003265">
    <property type="entry name" value="HhH-GPD_domain"/>
</dbReference>
<evidence type="ECO:0000256" key="2">
    <source>
        <dbReference type="ARBA" id="ARBA00010679"/>
    </source>
</evidence>
<dbReference type="Pfam" id="PF07934">
    <property type="entry name" value="OGG_N"/>
    <property type="match status" value="1"/>
</dbReference>
<dbReference type="InterPro" id="IPR011257">
    <property type="entry name" value="DNA_glycosylase"/>
</dbReference>
<dbReference type="InterPro" id="IPR012904">
    <property type="entry name" value="OGG_N"/>
</dbReference>
<feature type="non-terminal residue" evidence="14">
    <location>
        <position position="308"/>
    </location>
</feature>
<keyword evidence="15" id="KW-1185">Reference proteome</keyword>
<dbReference type="CDD" id="cd00056">
    <property type="entry name" value="ENDO3c"/>
    <property type="match status" value="1"/>
</dbReference>
<name>B3RRH5_TRIAD</name>
<dbReference type="FunFam" id="1.10.1670.10:FF:000005">
    <property type="entry name" value="N-glycosylase/DNA lyase OGG1"/>
    <property type="match status" value="1"/>
</dbReference>
<evidence type="ECO:0000256" key="1">
    <source>
        <dbReference type="ARBA" id="ARBA00004123"/>
    </source>
</evidence>
<dbReference type="SUPFAM" id="SSF48150">
    <property type="entry name" value="DNA-glycosylase"/>
    <property type="match status" value="1"/>
</dbReference>
<dbReference type="CTD" id="6751557"/>
<keyword evidence="7" id="KW-0456">Lyase</keyword>
<feature type="domain" description="HhH-GPD" evidence="13">
    <location>
        <begin position="139"/>
        <end position="305"/>
    </location>
</feature>
<dbReference type="GO" id="GO:0034039">
    <property type="term" value="F:8-oxo-7,8-dihydroguanine DNA N-glycosylase activity"/>
    <property type="evidence" value="ECO:0000318"/>
    <property type="project" value="GO_Central"/>
</dbReference>
<dbReference type="GO" id="GO:0003684">
    <property type="term" value="F:damaged DNA binding"/>
    <property type="evidence" value="ECO:0007669"/>
    <property type="project" value="InterPro"/>
</dbReference>
<dbReference type="InterPro" id="IPR023170">
    <property type="entry name" value="HhH_base_excis_C"/>
</dbReference>
<dbReference type="Gene3D" id="3.30.310.40">
    <property type="match status" value="1"/>
</dbReference>